<comment type="subcellular location">
    <subcellularLocation>
        <location evidence="12">Cell membrane</location>
        <topology evidence="12">Single-pass membrane protein</topology>
    </subcellularLocation>
    <subcellularLocation>
        <location evidence="11">Endomembrane system</location>
        <topology evidence="11">Single-pass membrane protein</topology>
    </subcellularLocation>
</comment>
<dbReference type="HAMAP" id="MF_01398">
    <property type="entry name" value="ATP_synth_b_bprime"/>
    <property type="match status" value="1"/>
</dbReference>
<dbReference type="AlphaFoldDB" id="A0A6C7EBI0"/>
<accession>A0A6C7EBI0</accession>
<keyword evidence="2 12" id="KW-0813">Transport</keyword>
<evidence type="ECO:0000256" key="10">
    <source>
        <dbReference type="ARBA" id="ARBA00025198"/>
    </source>
</evidence>
<comment type="subunit">
    <text evidence="12">F-type ATPases have 2 components, F(1) - the catalytic core - and F(0) - the membrane proton channel. F(1) has five subunits: alpha(3), beta(3), gamma(1), delta(1), epsilon(1). F(0) has three main subunits: a(1), b(2) and c(10-14). The alpha and beta chains form an alternating ring which encloses part of the gamma chain. F(1) is attached to F(0) by a central stalk formed by the gamma and epsilon chains, while a peripheral stalk is formed by the delta and b chains.</text>
</comment>
<dbReference type="PANTHER" id="PTHR33445">
    <property type="entry name" value="ATP SYNTHASE SUBUNIT B', CHLOROPLASTIC"/>
    <property type="match status" value="1"/>
</dbReference>
<dbReference type="CDD" id="cd06503">
    <property type="entry name" value="ATP-synt_Fo_b"/>
    <property type="match status" value="1"/>
</dbReference>
<keyword evidence="9 12" id="KW-0066">ATP synthesis</keyword>
<keyword evidence="5 12" id="KW-0375">Hydrogen ion transport</keyword>
<evidence type="ECO:0000256" key="7">
    <source>
        <dbReference type="ARBA" id="ARBA00023065"/>
    </source>
</evidence>
<evidence type="ECO:0000256" key="2">
    <source>
        <dbReference type="ARBA" id="ARBA00022448"/>
    </source>
</evidence>
<dbReference type="GO" id="GO:0046961">
    <property type="term" value="F:proton-transporting ATPase activity, rotational mechanism"/>
    <property type="evidence" value="ECO:0007669"/>
    <property type="project" value="TreeGrafter"/>
</dbReference>
<dbReference type="InterPro" id="IPR002146">
    <property type="entry name" value="ATP_synth_b/b'su_bac/chlpt"/>
</dbReference>
<dbReference type="GO" id="GO:0046933">
    <property type="term" value="F:proton-transporting ATP synthase activity, rotational mechanism"/>
    <property type="evidence" value="ECO:0007669"/>
    <property type="project" value="UniProtKB-UniRule"/>
</dbReference>
<evidence type="ECO:0000256" key="4">
    <source>
        <dbReference type="ARBA" id="ARBA00022692"/>
    </source>
</evidence>
<dbReference type="OrthoDB" id="5244271at2"/>
<name>A0A6C7EBI0_ILUCY</name>
<evidence type="ECO:0000256" key="3">
    <source>
        <dbReference type="ARBA" id="ARBA00022547"/>
    </source>
</evidence>
<dbReference type="InterPro" id="IPR050059">
    <property type="entry name" value="ATP_synthase_B_chain"/>
</dbReference>
<evidence type="ECO:0000313" key="15">
    <source>
        <dbReference type="Proteomes" id="UP000011863"/>
    </source>
</evidence>
<dbReference type="GO" id="GO:0012505">
    <property type="term" value="C:endomembrane system"/>
    <property type="evidence" value="ECO:0007669"/>
    <property type="project" value="UniProtKB-SubCell"/>
</dbReference>
<keyword evidence="15" id="KW-1185">Reference proteome</keyword>
<dbReference type="PANTHER" id="PTHR33445:SF1">
    <property type="entry name" value="ATP SYNTHASE SUBUNIT B"/>
    <property type="match status" value="1"/>
</dbReference>
<evidence type="ECO:0000256" key="6">
    <source>
        <dbReference type="ARBA" id="ARBA00022989"/>
    </source>
</evidence>
<dbReference type="Pfam" id="PF00430">
    <property type="entry name" value="ATP-synt_B"/>
    <property type="match status" value="1"/>
</dbReference>
<comment type="similarity">
    <text evidence="1 12 13">Belongs to the ATPase B chain family.</text>
</comment>
<comment type="function">
    <text evidence="10 12">F(1)F(0) ATP synthase produces ATP from ADP in the presence of a proton or sodium gradient. F-type ATPases consist of two structural domains, F(1) containing the extramembraneous catalytic core and F(0) containing the membrane proton channel, linked together by a central stalk and a peripheral stalk. During catalysis, ATP synthesis in the catalytic domain of F(1) is coupled via a rotary mechanism of the central stalk subunits to proton translocation.</text>
</comment>
<sequence length="191" mass="19948">MNMAALQSVVGVLQAESVPNDGKGSTSLSPYFAPMKEVVIGGLATLIVFGLLYKLAWPAIAKGMKDRTARIQADLDESAAARAKAEADAAQIRTNLGDVEGERTRLFAEADQQAAALLEDGRARLAAEVAELEAKAEADIAAAAGRGADDLRADIARFSSQAIESAVTTSLDDATQQELIEGFISRVGAQS</sequence>
<keyword evidence="7 12" id="KW-0406">Ion transport</keyword>
<dbReference type="KEGG" id="aym:YM304_10620"/>
<organism evidence="14 15">
    <name type="scientific">Ilumatobacter coccineus (strain NBRC 103263 / KCTC 29153 / YM16-304)</name>
    <dbReference type="NCBI Taxonomy" id="1313172"/>
    <lineage>
        <taxon>Bacteria</taxon>
        <taxon>Bacillati</taxon>
        <taxon>Actinomycetota</taxon>
        <taxon>Acidimicrobiia</taxon>
        <taxon>Acidimicrobiales</taxon>
        <taxon>Ilumatobacteraceae</taxon>
        <taxon>Ilumatobacter</taxon>
    </lineage>
</organism>
<dbReference type="GO" id="GO:0016787">
    <property type="term" value="F:hydrolase activity"/>
    <property type="evidence" value="ECO:0007669"/>
    <property type="project" value="UniProtKB-KW"/>
</dbReference>
<protein>
    <recommendedName>
        <fullName evidence="12">ATP synthase subunit b</fullName>
    </recommendedName>
    <alternativeName>
        <fullName evidence="12">ATP synthase F(0) sector subunit b</fullName>
    </alternativeName>
    <alternativeName>
        <fullName evidence="12">ATPase subunit I</fullName>
    </alternativeName>
    <alternativeName>
        <fullName evidence="12">F-type ATPase subunit b</fullName>
        <shortName evidence="12">F-ATPase subunit b</shortName>
    </alternativeName>
</protein>
<dbReference type="Proteomes" id="UP000011863">
    <property type="component" value="Chromosome"/>
</dbReference>
<evidence type="ECO:0000256" key="13">
    <source>
        <dbReference type="RuleBase" id="RU003848"/>
    </source>
</evidence>
<keyword evidence="3 12" id="KW-0138">CF(0)</keyword>
<comment type="function">
    <text evidence="12">Component of the F(0) channel, it forms part of the peripheral stalk, linking F(1) to F(0).</text>
</comment>
<proteinExistence type="inferred from homology"/>
<keyword evidence="6 12" id="KW-1133">Transmembrane helix</keyword>
<evidence type="ECO:0000313" key="14">
    <source>
        <dbReference type="EMBL" id="BAN01376.1"/>
    </source>
</evidence>
<gene>
    <name evidence="12 14" type="primary">atpF</name>
    <name evidence="14" type="ORF">YM304_10620</name>
</gene>
<evidence type="ECO:0000256" key="9">
    <source>
        <dbReference type="ARBA" id="ARBA00023310"/>
    </source>
</evidence>
<dbReference type="GO" id="GO:0005886">
    <property type="term" value="C:plasma membrane"/>
    <property type="evidence" value="ECO:0007669"/>
    <property type="project" value="UniProtKB-SubCell"/>
</dbReference>
<evidence type="ECO:0000256" key="5">
    <source>
        <dbReference type="ARBA" id="ARBA00022781"/>
    </source>
</evidence>
<reference evidence="14 15" key="1">
    <citation type="journal article" date="2013" name="Int. J. Syst. Evol. Microbiol.">
        <title>Ilumatobacter nonamiense sp. nov. and Ilumatobacter coccineum sp. nov., isolated from seashore sand.</title>
        <authorList>
            <person name="Matsumoto A."/>
            <person name="Kasai H."/>
            <person name="Matsuo Y."/>
            <person name="Shizuri Y."/>
            <person name="Ichikawa N."/>
            <person name="Fujita N."/>
            <person name="Omura S."/>
            <person name="Takahashi Y."/>
        </authorList>
    </citation>
    <scope>NUCLEOTIDE SEQUENCE [LARGE SCALE GENOMIC DNA]</scope>
    <source>
        <strain evidence="15">NBRC 103263 / KCTC 29153 / YM16-304</strain>
    </source>
</reference>
<dbReference type="EMBL" id="AP012057">
    <property type="protein sequence ID" value="BAN01376.1"/>
    <property type="molecule type" value="Genomic_DNA"/>
</dbReference>
<dbReference type="GO" id="GO:0045259">
    <property type="term" value="C:proton-transporting ATP synthase complex"/>
    <property type="evidence" value="ECO:0007669"/>
    <property type="project" value="UniProtKB-KW"/>
</dbReference>
<keyword evidence="14" id="KW-0378">Hydrolase</keyword>
<keyword evidence="12" id="KW-1003">Cell membrane</keyword>
<evidence type="ECO:0000256" key="8">
    <source>
        <dbReference type="ARBA" id="ARBA00023136"/>
    </source>
</evidence>
<keyword evidence="4 12" id="KW-0812">Transmembrane</keyword>
<feature type="transmembrane region" description="Helical" evidence="12">
    <location>
        <begin position="39"/>
        <end position="57"/>
    </location>
</feature>
<evidence type="ECO:0000256" key="11">
    <source>
        <dbReference type="ARBA" id="ARBA00037847"/>
    </source>
</evidence>
<keyword evidence="8 12" id="KW-0472">Membrane</keyword>
<evidence type="ECO:0000256" key="12">
    <source>
        <dbReference type="HAMAP-Rule" id="MF_01398"/>
    </source>
</evidence>
<evidence type="ECO:0000256" key="1">
    <source>
        <dbReference type="ARBA" id="ARBA00005513"/>
    </source>
</evidence>